<proteinExistence type="predicted"/>
<gene>
    <name evidence="1" type="ORF">ENV02_03485</name>
</gene>
<dbReference type="AlphaFoldDB" id="A0A7J3QEN6"/>
<protein>
    <submittedName>
        <fullName evidence="1">Uncharacterized protein</fullName>
    </submittedName>
</protein>
<sequence length="115" mass="13894">MDLDTIKRKVYRWIDEDVERDVNEVYETFVEFIKIIAPIIDGRFKRVDRWNIEILDEIVDRLCDYLYGSSIAIELWDEIWDAKIDRKTISKEKIKAFSKIINEVERRTANKHTNN</sequence>
<comment type="caution">
    <text evidence="1">The sequence shown here is derived from an EMBL/GenBank/DDBJ whole genome shotgun (WGS) entry which is preliminary data.</text>
</comment>
<dbReference type="EMBL" id="DTET01000174">
    <property type="protein sequence ID" value="HGV66859.1"/>
    <property type="molecule type" value="Genomic_DNA"/>
</dbReference>
<accession>A0A7J3QEN6</accession>
<name>A0A7J3QEN6_9CREN</name>
<reference evidence="1" key="1">
    <citation type="journal article" date="2020" name="mSystems">
        <title>Genome- and Community-Level Interaction Insights into Carbon Utilization and Element Cycling Functions of Hydrothermarchaeota in Hydrothermal Sediment.</title>
        <authorList>
            <person name="Zhou Z."/>
            <person name="Liu Y."/>
            <person name="Xu W."/>
            <person name="Pan J."/>
            <person name="Luo Z.H."/>
            <person name="Li M."/>
        </authorList>
    </citation>
    <scope>NUCLEOTIDE SEQUENCE [LARGE SCALE GENOMIC DNA]</scope>
    <source>
        <strain evidence="1">SpSt-721</strain>
    </source>
</reference>
<organism evidence="1">
    <name type="scientific">Ignisphaera aggregans</name>
    <dbReference type="NCBI Taxonomy" id="334771"/>
    <lineage>
        <taxon>Archaea</taxon>
        <taxon>Thermoproteota</taxon>
        <taxon>Thermoprotei</taxon>
        <taxon>Desulfurococcales</taxon>
        <taxon>Desulfurococcaceae</taxon>
        <taxon>Ignisphaera</taxon>
    </lineage>
</organism>
<evidence type="ECO:0000313" key="1">
    <source>
        <dbReference type="EMBL" id="HGV66859.1"/>
    </source>
</evidence>